<dbReference type="EMBL" id="KZ819868">
    <property type="protein sequence ID" value="PWN51128.1"/>
    <property type="molecule type" value="Genomic_DNA"/>
</dbReference>
<dbReference type="Proteomes" id="UP000245626">
    <property type="component" value="Unassembled WGS sequence"/>
</dbReference>
<proteinExistence type="predicted"/>
<sequence>MYRTSFISYRLIGATSNRSSRTLALLAARTLTTPPPSSNRRPFSATSLPFFASASSLSSSPSSSASSPTNQPLPDSPLPIFTTVKDYRRWRSIASNSQETVGFVATMGALHEGHLSLGELRGG</sequence>
<keyword evidence="2" id="KW-1185">Reference proteome</keyword>
<evidence type="ECO:0000313" key="1">
    <source>
        <dbReference type="EMBL" id="PWN51128.1"/>
    </source>
</evidence>
<name>A0ACD0NZ12_9BASI</name>
<accession>A0ACD0NZ12</accession>
<organism evidence="1 2">
    <name type="scientific">Violaceomyces palustris</name>
    <dbReference type="NCBI Taxonomy" id="1673888"/>
    <lineage>
        <taxon>Eukaryota</taxon>
        <taxon>Fungi</taxon>
        <taxon>Dikarya</taxon>
        <taxon>Basidiomycota</taxon>
        <taxon>Ustilaginomycotina</taxon>
        <taxon>Ustilaginomycetes</taxon>
        <taxon>Violaceomycetales</taxon>
        <taxon>Violaceomycetaceae</taxon>
        <taxon>Violaceomyces</taxon>
    </lineage>
</organism>
<evidence type="ECO:0000313" key="2">
    <source>
        <dbReference type="Proteomes" id="UP000245626"/>
    </source>
</evidence>
<protein>
    <submittedName>
        <fullName evidence="1">Uncharacterized protein</fullName>
    </submittedName>
</protein>
<gene>
    <name evidence="1" type="ORF">IE53DRAFT_62591</name>
</gene>
<reference evidence="1 2" key="1">
    <citation type="journal article" date="2018" name="Mol. Biol. Evol.">
        <title>Broad Genomic Sampling Reveals a Smut Pathogenic Ancestry of the Fungal Clade Ustilaginomycotina.</title>
        <authorList>
            <person name="Kijpornyongpan T."/>
            <person name="Mondo S.J."/>
            <person name="Barry K."/>
            <person name="Sandor L."/>
            <person name="Lee J."/>
            <person name="Lipzen A."/>
            <person name="Pangilinan J."/>
            <person name="LaButti K."/>
            <person name="Hainaut M."/>
            <person name="Henrissat B."/>
            <person name="Grigoriev I.V."/>
            <person name="Spatafora J.W."/>
            <person name="Aime M.C."/>
        </authorList>
    </citation>
    <scope>NUCLEOTIDE SEQUENCE [LARGE SCALE GENOMIC DNA]</scope>
    <source>
        <strain evidence="1 2">SA 807</strain>
    </source>
</reference>